<dbReference type="GO" id="GO:0003677">
    <property type="term" value="F:DNA binding"/>
    <property type="evidence" value="ECO:0007669"/>
    <property type="project" value="UniProtKB-UniRule"/>
</dbReference>
<dbReference type="Pfam" id="PF02151">
    <property type="entry name" value="UVR"/>
    <property type="match status" value="1"/>
</dbReference>
<dbReference type="PROSITE" id="PS50165">
    <property type="entry name" value="UVRC"/>
    <property type="match status" value="1"/>
</dbReference>
<evidence type="ECO:0000256" key="5">
    <source>
        <dbReference type="ARBA" id="ARBA00023204"/>
    </source>
</evidence>
<evidence type="ECO:0000256" key="1">
    <source>
        <dbReference type="ARBA" id="ARBA00022490"/>
    </source>
</evidence>
<comment type="similarity">
    <text evidence="7">Belongs to the UvrC family.</text>
</comment>
<dbReference type="HAMAP" id="MF_00203">
    <property type="entry name" value="UvrC"/>
    <property type="match status" value="1"/>
</dbReference>
<dbReference type="Gene3D" id="3.40.1440.10">
    <property type="entry name" value="GIY-YIG endonuclease"/>
    <property type="match status" value="1"/>
</dbReference>
<dbReference type="Pfam" id="PF08459">
    <property type="entry name" value="UvrC_RNaseH_dom"/>
    <property type="match status" value="1"/>
</dbReference>
<reference evidence="11" key="1">
    <citation type="submission" date="2022-11" db="EMBL/GenBank/DDBJ databases">
        <title>WGS of Natronobacillus azotifigens 24KS-1, an anaerobic diazotrophic haloalkaliphile from soda-rich habitats.</title>
        <authorList>
            <person name="Sorokin D.Y."/>
            <person name="Merkel A.Y."/>
        </authorList>
    </citation>
    <scope>NUCLEOTIDE SEQUENCE</scope>
    <source>
        <strain evidence="11">24KS-1</strain>
    </source>
</reference>
<dbReference type="FunFam" id="3.30.420.340:FF:000002">
    <property type="entry name" value="UvrABC system protein C"/>
    <property type="match status" value="1"/>
</dbReference>
<evidence type="ECO:0000313" key="12">
    <source>
        <dbReference type="Proteomes" id="UP001084197"/>
    </source>
</evidence>
<accession>A0A9J6RGL1</accession>
<dbReference type="InterPro" id="IPR004791">
    <property type="entry name" value="UvrC"/>
</dbReference>
<keyword evidence="2 7" id="KW-0227">DNA damage</keyword>
<evidence type="ECO:0000259" key="9">
    <source>
        <dbReference type="PROSITE" id="PS50164"/>
    </source>
</evidence>
<dbReference type="Pfam" id="PF01541">
    <property type="entry name" value="GIY-YIG"/>
    <property type="match status" value="1"/>
</dbReference>
<sequence>MSKQIKEKLAVLPAEPGCYLMKDKHNTVIYVGKSKRLKNRVRSYFAGANDQKTQRLVQEIVDFEYIVTSSEIEALILEMNLIKKYDPKYNVLLKDDKSYPYLKITNERHPRLIITRKVVKDKGKYFGPYPNVLAARETKKLLDRIYPLRKCNNPPGKHCLYYHLDQCLACAKTPPSAERYKDIVQDVVSFLNGGHKTIKKTLQEKMQAASEDMNYERAMELRDQVQHIDAIMEQQKMTLNDQVNRDVFHYAIDKGWMCVQVFFIRQGKLIERDVSIFPFFDDAEETFTTFIGRFYLHQNHPKPKQILVPAPIDFELLTELLEVDVTIPYRGRKKELVELAGQNAEIALKEKFSIIERDEERTIKAVEQLGEKLQIETPHRIEAFDNSNIQGTDPVSAMVVFIDGRPQKKEYRKYKVRDVKGPDDYDTMREVVRRRYTRVLKENLPLPDLILIDGSKGQMSAALDVLENELGLDIPLCGLAKDDKHKTSELLYGYPPTVVPLDRKSQEFYLIQRIQDEVHRFAITFHRQLRGKSAFKSELDSIPGVGEKRRKLLLTHFKSVTEMKEASLDTLKRLGIPTPTAETILAHLNKEEDLD</sequence>
<dbReference type="Pfam" id="PF22920">
    <property type="entry name" value="UvrC_RNaseH"/>
    <property type="match status" value="1"/>
</dbReference>
<dbReference type="Pfam" id="PF14520">
    <property type="entry name" value="HHH_5"/>
    <property type="match status" value="1"/>
</dbReference>
<dbReference type="InterPro" id="IPR035901">
    <property type="entry name" value="GIY-YIG_endonuc_sf"/>
</dbReference>
<gene>
    <name evidence="7 11" type="primary">uvrC</name>
    <name evidence="11" type="ORF">OWO01_15330</name>
</gene>
<dbReference type="PANTHER" id="PTHR30562">
    <property type="entry name" value="UVRC/OXIDOREDUCTASE"/>
    <property type="match status" value="1"/>
</dbReference>
<dbReference type="GO" id="GO:0005737">
    <property type="term" value="C:cytoplasm"/>
    <property type="evidence" value="ECO:0007669"/>
    <property type="project" value="UniProtKB-SubCell"/>
</dbReference>
<feature type="domain" description="GIY-YIG" evidence="9">
    <location>
        <begin position="14"/>
        <end position="91"/>
    </location>
</feature>
<dbReference type="SUPFAM" id="SSF46600">
    <property type="entry name" value="C-terminal UvrC-binding domain of UvrB"/>
    <property type="match status" value="1"/>
</dbReference>
<evidence type="ECO:0000256" key="4">
    <source>
        <dbReference type="ARBA" id="ARBA00022881"/>
    </source>
</evidence>
<keyword evidence="6 7" id="KW-0742">SOS response</keyword>
<dbReference type="PROSITE" id="PS50151">
    <property type="entry name" value="UVR"/>
    <property type="match status" value="1"/>
</dbReference>
<dbReference type="SMART" id="SM00465">
    <property type="entry name" value="GIYc"/>
    <property type="match status" value="1"/>
</dbReference>
<evidence type="ECO:0000259" key="10">
    <source>
        <dbReference type="PROSITE" id="PS50165"/>
    </source>
</evidence>
<keyword evidence="4 7" id="KW-0267">Excision nuclease</keyword>
<dbReference type="PROSITE" id="PS50164">
    <property type="entry name" value="GIY_YIG"/>
    <property type="match status" value="1"/>
</dbReference>
<keyword evidence="12" id="KW-1185">Reference proteome</keyword>
<feature type="domain" description="UVR" evidence="8">
    <location>
        <begin position="196"/>
        <end position="231"/>
    </location>
</feature>
<dbReference type="GO" id="GO:0009432">
    <property type="term" value="P:SOS response"/>
    <property type="evidence" value="ECO:0007669"/>
    <property type="project" value="UniProtKB-UniRule"/>
</dbReference>
<dbReference type="Gene3D" id="4.10.860.10">
    <property type="entry name" value="UVR domain"/>
    <property type="match status" value="1"/>
</dbReference>
<proteinExistence type="inferred from homology"/>
<dbReference type="InterPro" id="IPR001943">
    <property type="entry name" value="UVR_dom"/>
</dbReference>
<comment type="caution">
    <text evidence="11">The sequence shown here is derived from an EMBL/GenBank/DDBJ whole genome shotgun (WGS) entry which is preliminary data.</text>
</comment>
<evidence type="ECO:0000256" key="2">
    <source>
        <dbReference type="ARBA" id="ARBA00022763"/>
    </source>
</evidence>
<organism evidence="11 12">
    <name type="scientific">Natronobacillus azotifigens</name>
    <dbReference type="NCBI Taxonomy" id="472978"/>
    <lineage>
        <taxon>Bacteria</taxon>
        <taxon>Bacillati</taxon>
        <taxon>Bacillota</taxon>
        <taxon>Bacilli</taxon>
        <taxon>Bacillales</taxon>
        <taxon>Bacillaceae</taxon>
        <taxon>Natronobacillus</taxon>
    </lineage>
</organism>
<evidence type="ECO:0000313" key="11">
    <source>
        <dbReference type="EMBL" id="MCZ0704582.1"/>
    </source>
</evidence>
<dbReference type="EMBL" id="JAPRAT010000045">
    <property type="protein sequence ID" value="MCZ0704582.1"/>
    <property type="molecule type" value="Genomic_DNA"/>
</dbReference>
<feature type="domain" description="UvrC family homology region profile" evidence="10">
    <location>
        <begin position="247"/>
        <end position="466"/>
    </location>
</feature>
<dbReference type="SUPFAM" id="SSF82771">
    <property type="entry name" value="GIY-YIG endonuclease"/>
    <property type="match status" value="1"/>
</dbReference>
<keyword evidence="5 7" id="KW-0234">DNA repair</keyword>
<dbReference type="InterPro" id="IPR000305">
    <property type="entry name" value="GIY-YIG_endonuc"/>
</dbReference>
<evidence type="ECO:0000256" key="6">
    <source>
        <dbReference type="ARBA" id="ARBA00023236"/>
    </source>
</evidence>
<dbReference type="Proteomes" id="UP001084197">
    <property type="component" value="Unassembled WGS sequence"/>
</dbReference>
<evidence type="ECO:0000259" key="8">
    <source>
        <dbReference type="PROSITE" id="PS50151"/>
    </source>
</evidence>
<dbReference type="InterPro" id="IPR001162">
    <property type="entry name" value="UvrC_RNase_H_dom"/>
</dbReference>
<dbReference type="NCBIfam" id="TIGR00194">
    <property type="entry name" value="uvrC"/>
    <property type="match status" value="1"/>
</dbReference>
<comment type="subcellular location">
    <subcellularLocation>
        <location evidence="7">Cytoplasm</location>
    </subcellularLocation>
</comment>
<dbReference type="InterPro" id="IPR047296">
    <property type="entry name" value="GIY-YIG_UvrC_Cho"/>
</dbReference>
<comment type="subunit">
    <text evidence="7">Interacts with UvrB in an incision complex.</text>
</comment>
<evidence type="ECO:0000256" key="7">
    <source>
        <dbReference type="HAMAP-Rule" id="MF_00203"/>
    </source>
</evidence>
<comment type="function">
    <text evidence="7">The UvrABC repair system catalyzes the recognition and processing of DNA lesions. UvrC both incises the 5' and 3' sides of the lesion. The N-terminal half is responsible for the 3' incision and the C-terminal half is responsible for the 5' incision.</text>
</comment>
<dbReference type="GO" id="GO:0006289">
    <property type="term" value="P:nucleotide-excision repair"/>
    <property type="evidence" value="ECO:0007669"/>
    <property type="project" value="UniProtKB-UniRule"/>
</dbReference>
<dbReference type="InterPro" id="IPR036876">
    <property type="entry name" value="UVR_dom_sf"/>
</dbReference>
<dbReference type="InterPro" id="IPR050066">
    <property type="entry name" value="UvrABC_protein_C"/>
</dbReference>
<dbReference type="AlphaFoldDB" id="A0A9J6RGL1"/>
<dbReference type="InterPro" id="IPR038476">
    <property type="entry name" value="UvrC_RNase_H_dom_sf"/>
</dbReference>
<evidence type="ECO:0000256" key="3">
    <source>
        <dbReference type="ARBA" id="ARBA00022769"/>
    </source>
</evidence>
<dbReference type="Gene3D" id="3.30.420.340">
    <property type="entry name" value="UvrC, RNAse H endonuclease domain"/>
    <property type="match status" value="1"/>
</dbReference>
<name>A0A9J6RGL1_9BACI</name>
<dbReference type="CDD" id="cd10434">
    <property type="entry name" value="GIY-YIG_UvrC_Cho"/>
    <property type="match status" value="1"/>
</dbReference>
<keyword evidence="1 7" id="KW-0963">Cytoplasm</keyword>
<dbReference type="FunFam" id="3.40.1440.10:FF:000001">
    <property type="entry name" value="UvrABC system protein C"/>
    <property type="match status" value="1"/>
</dbReference>
<dbReference type="RefSeq" id="WP_268781357.1">
    <property type="nucleotide sequence ID" value="NZ_JAPRAT010000045.1"/>
</dbReference>
<dbReference type="GO" id="GO:0009381">
    <property type="term" value="F:excinuclease ABC activity"/>
    <property type="evidence" value="ECO:0007669"/>
    <property type="project" value="UniProtKB-UniRule"/>
</dbReference>
<protein>
    <recommendedName>
        <fullName evidence="7">UvrABC system protein C</fullName>
        <shortName evidence="7">Protein UvrC</shortName>
    </recommendedName>
    <alternativeName>
        <fullName evidence="7">Excinuclease ABC subunit C</fullName>
    </alternativeName>
</protein>
<dbReference type="SUPFAM" id="SSF47781">
    <property type="entry name" value="RuvA domain 2-like"/>
    <property type="match status" value="1"/>
</dbReference>
<dbReference type="PANTHER" id="PTHR30562:SF1">
    <property type="entry name" value="UVRABC SYSTEM PROTEIN C"/>
    <property type="match status" value="1"/>
</dbReference>
<keyword evidence="3 7" id="KW-0228">DNA excision</keyword>
<dbReference type="GO" id="GO:0009380">
    <property type="term" value="C:excinuclease repair complex"/>
    <property type="evidence" value="ECO:0007669"/>
    <property type="project" value="InterPro"/>
</dbReference>
<dbReference type="InterPro" id="IPR010994">
    <property type="entry name" value="RuvA_2-like"/>
</dbReference>
<dbReference type="Gene3D" id="1.10.150.20">
    <property type="entry name" value="5' to 3' exonuclease, C-terminal subdomain"/>
    <property type="match status" value="1"/>
</dbReference>